<dbReference type="EMBL" id="JBHSMP010000038">
    <property type="protein sequence ID" value="MFC5431682.1"/>
    <property type="molecule type" value="Genomic_DNA"/>
</dbReference>
<proteinExistence type="predicted"/>
<gene>
    <name evidence="1" type="ORF">ACFPTO_23205</name>
</gene>
<reference evidence="2" key="1">
    <citation type="journal article" date="2019" name="Int. J. Syst. Evol. Microbiol.">
        <title>The Global Catalogue of Microorganisms (GCM) 10K type strain sequencing project: providing services to taxonomists for standard genome sequencing and annotation.</title>
        <authorList>
            <consortium name="The Broad Institute Genomics Platform"/>
            <consortium name="The Broad Institute Genome Sequencing Center for Infectious Disease"/>
            <person name="Wu L."/>
            <person name="Ma J."/>
        </authorList>
    </citation>
    <scope>NUCLEOTIDE SEQUENCE [LARGE SCALE GENOMIC DNA]</scope>
    <source>
        <strain evidence="2">CCUG 56042</strain>
    </source>
</reference>
<dbReference type="Proteomes" id="UP001596103">
    <property type="component" value="Unassembled WGS sequence"/>
</dbReference>
<evidence type="ECO:0000313" key="2">
    <source>
        <dbReference type="Proteomes" id="UP001596103"/>
    </source>
</evidence>
<organism evidence="1 2">
    <name type="scientific">Paraburkholderia denitrificans</name>
    <dbReference type="NCBI Taxonomy" id="694025"/>
    <lineage>
        <taxon>Bacteria</taxon>
        <taxon>Pseudomonadati</taxon>
        <taxon>Pseudomonadota</taxon>
        <taxon>Betaproteobacteria</taxon>
        <taxon>Burkholderiales</taxon>
        <taxon>Burkholderiaceae</taxon>
        <taxon>Paraburkholderia</taxon>
    </lineage>
</organism>
<evidence type="ECO:0000313" key="1">
    <source>
        <dbReference type="EMBL" id="MFC5431682.1"/>
    </source>
</evidence>
<dbReference type="RefSeq" id="WP_377715101.1">
    <property type="nucleotide sequence ID" value="NZ_JBHSMP010000038.1"/>
</dbReference>
<name>A0ABW0JEQ7_9BURK</name>
<accession>A0ABW0JEQ7</accession>
<protein>
    <submittedName>
        <fullName evidence="1">Uncharacterized protein</fullName>
    </submittedName>
</protein>
<keyword evidence="2" id="KW-1185">Reference proteome</keyword>
<sequence>MSPARAIQHAAWAVPVPSIEFADATNAEVVVNDLPKGVYDRTVLAEPVESRRYDRQAWLIASFRLDG</sequence>
<comment type="caution">
    <text evidence="1">The sequence shown here is derived from an EMBL/GenBank/DDBJ whole genome shotgun (WGS) entry which is preliminary data.</text>
</comment>